<feature type="transmembrane region" description="Helical" evidence="1">
    <location>
        <begin position="82"/>
        <end position="98"/>
    </location>
</feature>
<dbReference type="EMBL" id="WWTB01000019">
    <property type="protein sequence ID" value="MZJ86428.1"/>
    <property type="molecule type" value="Genomic_DNA"/>
</dbReference>
<evidence type="ECO:0000313" key="3">
    <source>
        <dbReference type="Proteomes" id="UP000481598"/>
    </source>
</evidence>
<keyword evidence="1" id="KW-0812">Transmembrane</keyword>
<reference evidence="2 3" key="1">
    <citation type="journal article" date="2019" name="Nat. Med.">
        <title>A library of human gut bacterial isolates paired with longitudinal multiomics data enables mechanistic microbiome research.</title>
        <authorList>
            <person name="Poyet M."/>
            <person name="Groussin M."/>
            <person name="Gibbons S.M."/>
            <person name="Avila-Pacheco J."/>
            <person name="Jiang X."/>
            <person name="Kearney S.M."/>
            <person name="Perrotta A.R."/>
            <person name="Berdy B."/>
            <person name="Zhao S."/>
            <person name="Lieberman T.D."/>
            <person name="Swanson P.K."/>
            <person name="Smith M."/>
            <person name="Roesemann S."/>
            <person name="Alexander J.E."/>
            <person name="Rich S.A."/>
            <person name="Livny J."/>
            <person name="Vlamakis H."/>
            <person name="Clish C."/>
            <person name="Bullock K."/>
            <person name="Deik A."/>
            <person name="Scott J."/>
            <person name="Pierce K.A."/>
            <person name="Xavier R.J."/>
            <person name="Alm E.J."/>
        </authorList>
    </citation>
    <scope>NUCLEOTIDE SEQUENCE [LARGE SCALE GENOMIC DNA]</scope>
    <source>
        <strain evidence="2 3">BIOML-A10</strain>
    </source>
</reference>
<accession>A0A6L8RKX7</accession>
<gene>
    <name evidence="2" type="ORF">GT635_08225</name>
</gene>
<dbReference type="Proteomes" id="UP000481598">
    <property type="component" value="Unassembled WGS sequence"/>
</dbReference>
<dbReference type="RefSeq" id="WP_161156631.1">
    <property type="nucleotide sequence ID" value="NZ_JAQLDN010000001.1"/>
</dbReference>
<evidence type="ECO:0008006" key="4">
    <source>
        <dbReference type="Google" id="ProtNLM"/>
    </source>
</evidence>
<evidence type="ECO:0000256" key="1">
    <source>
        <dbReference type="SAM" id="Phobius"/>
    </source>
</evidence>
<evidence type="ECO:0000313" key="2">
    <source>
        <dbReference type="EMBL" id="MZJ86428.1"/>
    </source>
</evidence>
<feature type="transmembrane region" description="Helical" evidence="1">
    <location>
        <begin position="58"/>
        <end position="76"/>
    </location>
</feature>
<dbReference type="AlphaFoldDB" id="A0A6L8RKX7"/>
<keyword evidence="1" id="KW-1133">Transmembrane helix</keyword>
<protein>
    <recommendedName>
        <fullName evidence="4">DUF3784 domain-containing protein</fullName>
    </recommendedName>
</protein>
<name>A0A6L8RKX7_9ACTN</name>
<proteinExistence type="predicted"/>
<comment type="caution">
    <text evidence="2">The sequence shown here is derived from an EMBL/GenBank/DDBJ whole genome shotgun (WGS) entry which is preliminary data.</text>
</comment>
<keyword evidence="1" id="KW-0472">Membrane</keyword>
<sequence length="119" mass="12766">MAMSDVVVPMVGSCLLLVFGIMIYRGKLTGLLAGMSLLSGERLEEAKRTAESLGANRVVGASVVFSAICLFLSSLFPDKRAILGLMVAAVIIAALAYANRGPIRMYIKVKWNPGHRSPR</sequence>
<organism evidence="2 3">
    <name type="scientific">Collinsella aerofaciens</name>
    <dbReference type="NCBI Taxonomy" id="74426"/>
    <lineage>
        <taxon>Bacteria</taxon>
        <taxon>Bacillati</taxon>
        <taxon>Actinomycetota</taxon>
        <taxon>Coriobacteriia</taxon>
        <taxon>Coriobacteriales</taxon>
        <taxon>Coriobacteriaceae</taxon>
        <taxon>Collinsella</taxon>
    </lineage>
</organism>